<dbReference type="OrthoDB" id="1436858at2"/>
<proteinExistence type="predicted"/>
<sequence>MKKTILSIAIIAITCFSCSTKNDNFSITKTSVGNLTSTSQVKDLESIFKTDSIVKFVPGGEFTTSINEIEIFEKGGSKLLTLTPKTLMDSTSVIKTVQIFDSRFKTEKGISTLSTFKDIQDHYKISSIDNLIRSVVISVNEINASFTIDKEQLPSNLRFDMNLNIEASQIPDSAKIKYFFLNW</sequence>
<gene>
    <name evidence="1" type="ORF">FNB79_07675</name>
</gene>
<protein>
    <submittedName>
        <fullName evidence="1">Uncharacterized protein</fullName>
    </submittedName>
</protein>
<name>A0A516GQR7_9FLAO</name>
<dbReference type="KEGG" id="fop:FNB79_07675"/>
<keyword evidence="2" id="KW-1185">Reference proteome</keyword>
<accession>A0A516GQR7</accession>
<dbReference type="AlphaFoldDB" id="A0A516GQR7"/>
<dbReference type="RefSeq" id="WP_143380754.1">
    <property type="nucleotide sequence ID" value="NZ_CP041637.1"/>
</dbReference>
<dbReference type="Proteomes" id="UP000319209">
    <property type="component" value="Chromosome"/>
</dbReference>
<evidence type="ECO:0000313" key="1">
    <source>
        <dbReference type="EMBL" id="QDO93865.1"/>
    </source>
</evidence>
<organism evidence="1 2">
    <name type="scientific">Formosa sediminum</name>
    <dbReference type="NCBI Taxonomy" id="2594004"/>
    <lineage>
        <taxon>Bacteria</taxon>
        <taxon>Pseudomonadati</taxon>
        <taxon>Bacteroidota</taxon>
        <taxon>Flavobacteriia</taxon>
        <taxon>Flavobacteriales</taxon>
        <taxon>Flavobacteriaceae</taxon>
        <taxon>Formosa</taxon>
    </lineage>
</organism>
<reference evidence="1 2" key="1">
    <citation type="submission" date="2019-07" db="EMBL/GenBank/DDBJ databases">
        <title>Genome sequencing for Formosa sp. PS13.</title>
        <authorList>
            <person name="Park S.-J."/>
        </authorList>
    </citation>
    <scope>NUCLEOTIDE SEQUENCE [LARGE SCALE GENOMIC DNA]</scope>
    <source>
        <strain evidence="1 2">PS13</strain>
    </source>
</reference>
<evidence type="ECO:0000313" key="2">
    <source>
        <dbReference type="Proteomes" id="UP000319209"/>
    </source>
</evidence>
<dbReference type="EMBL" id="CP041637">
    <property type="protein sequence ID" value="QDO93865.1"/>
    <property type="molecule type" value="Genomic_DNA"/>
</dbReference>